<dbReference type="GO" id="GO:0005506">
    <property type="term" value="F:iron ion binding"/>
    <property type="evidence" value="ECO:0007669"/>
    <property type="project" value="InterPro"/>
</dbReference>
<dbReference type="InterPro" id="IPR001128">
    <property type="entry name" value="Cyt_P450"/>
</dbReference>
<reference evidence="10 11" key="1">
    <citation type="journal article" date="2016" name="Front. Microbiol.">
        <title>Genomic Resource of Rice Seed Associated Bacteria.</title>
        <authorList>
            <person name="Midha S."/>
            <person name="Bansal K."/>
            <person name="Sharma S."/>
            <person name="Kumar N."/>
            <person name="Patil P.P."/>
            <person name="Chaudhry V."/>
            <person name="Patil P.B."/>
        </authorList>
    </citation>
    <scope>NUCLEOTIDE SEQUENCE [LARGE SCALE GENOMIC DNA]</scope>
    <source>
        <strain evidence="10 11">NS226</strain>
    </source>
</reference>
<comment type="cofactor">
    <cofactor evidence="1">
        <name>heme</name>
        <dbReference type="ChEBI" id="CHEBI:30413"/>
    </cofactor>
</comment>
<comment type="function">
    <text evidence="8">Cytochromes P450 are a group of heme-thiolate monooxygenases. They oxidize a variety of structurally unrelated compounds, including steroids, fatty acids, and xenobiotics.</text>
</comment>
<dbReference type="Proteomes" id="UP000078272">
    <property type="component" value="Unassembled WGS sequence"/>
</dbReference>
<protein>
    <recommendedName>
        <fullName evidence="12">Cytochrome P450</fullName>
    </recommendedName>
</protein>
<evidence type="ECO:0000313" key="10">
    <source>
        <dbReference type="EMBL" id="KTQ96744.1"/>
    </source>
</evidence>
<evidence type="ECO:0000256" key="4">
    <source>
        <dbReference type="ARBA" id="ARBA00022723"/>
    </source>
</evidence>
<dbReference type="STRING" id="401562.NS365_03820"/>
<evidence type="ECO:0000256" key="3">
    <source>
        <dbReference type="ARBA" id="ARBA00022617"/>
    </source>
</evidence>
<evidence type="ECO:0000313" key="11">
    <source>
        <dbReference type="Proteomes" id="UP000078272"/>
    </source>
</evidence>
<dbReference type="FunFam" id="1.10.630.10:FF:000018">
    <property type="entry name" value="Cytochrome P450 monooxygenase"/>
    <property type="match status" value="1"/>
</dbReference>
<gene>
    <name evidence="10" type="ORF">NS226_06375</name>
</gene>
<dbReference type="GO" id="GO:0020037">
    <property type="term" value="F:heme binding"/>
    <property type="evidence" value="ECO:0007669"/>
    <property type="project" value="InterPro"/>
</dbReference>
<dbReference type="CDD" id="cd20625">
    <property type="entry name" value="CYP164-like"/>
    <property type="match status" value="1"/>
</dbReference>
<keyword evidence="3 9" id="KW-0349">Heme</keyword>
<accession>A0A175RAQ9</accession>
<evidence type="ECO:0000256" key="8">
    <source>
        <dbReference type="ARBA" id="ARBA00043906"/>
    </source>
</evidence>
<dbReference type="AlphaFoldDB" id="A0A175RAQ9"/>
<dbReference type="PROSITE" id="PS00086">
    <property type="entry name" value="CYTOCHROME_P450"/>
    <property type="match status" value="1"/>
</dbReference>
<dbReference type="PANTHER" id="PTHR46696:SF1">
    <property type="entry name" value="CYTOCHROME P450 YJIB-RELATED"/>
    <property type="match status" value="1"/>
</dbReference>
<sequence>MTHADFPLSASLSIDADGRAFHLDPRDPTFFADPYPVYAALHAQAPLAFWHEAGCLTVASHPLVERILKSRDFGRVLSEDGSGRPVHGDIPDHLAHFYEVENHSLLDLEAPAHTRLRALLTRAFVSRRIEALAPEITSIVEDLIDRFDPAAPVEIVSAFAEPLPVAVIAGLIGVPRGDASHLLRWSHAMVAMYQMGRTPEVEHRANDAAREFRDYLLHVIGEKRRKPTDDLLSGLIEAETDSGKLTEEELVSLVVLLLNAGHEATVHQIGNALAALARQRVPLAPLGQDDALLERTVEEALRFDTPLHLFRRFALRDVEVGDRVLKRGEEVALLLAAANHDPKVFPEPARFDAGRARIPHVSFGAGVHFCIGAPLARLELKIAFRGLARRYPKIAPVSPPRFRDSYHFRGVERLDVTL</sequence>
<dbReference type="InterPro" id="IPR036396">
    <property type="entry name" value="Cyt_P450_sf"/>
</dbReference>
<evidence type="ECO:0000256" key="1">
    <source>
        <dbReference type="ARBA" id="ARBA00001971"/>
    </source>
</evidence>
<dbReference type="InterPro" id="IPR002397">
    <property type="entry name" value="Cyt_P450_B"/>
</dbReference>
<evidence type="ECO:0000256" key="5">
    <source>
        <dbReference type="ARBA" id="ARBA00023002"/>
    </source>
</evidence>
<dbReference type="OrthoDB" id="9801155at2"/>
<dbReference type="PATRIC" id="fig|401562.3.peg.562"/>
<dbReference type="Pfam" id="PF00067">
    <property type="entry name" value="p450"/>
    <property type="match status" value="2"/>
</dbReference>
<evidence type="ECO:0008006" key="12">
    <source>
        <dbReference type="Google" id="ProtNLM"/>
    </source>
</evidence>
<proteinExistence type="inferred from homology"/>
<dbReference type="PANTHER" id="PTHR46696">
    <property type="entry name" value="P450, PUTATIVE (EUROFUNG)-RELATED"/>
    <property type="match status" value="1"/>
</dbReference>
<organism evidence="10 11">
    <name type="scientific">Aureimonas ureilytica</name>
    <dbReference type="NCBI Taxonomy" id="401562"/>
    <lineage>
        <taxon>Bacteria</taxon>
        <taxon>Pseudomonadati</taxon>
        <taxon>Pseudomonadota</taxon>
        <taxon>Alphaproteobacteria</taxon>
        <taxon>Hyphomicrobiales</taxon>
        <taxon>Aurantimonadaceae</taxon>
        <taxon>Aureimonas</taxon>
    </lineage>
</organism>
<comment type="similarity">
    <text evidence="2 9">Belongs to the cytochrome P450 family.</text>
</comment>
<keyword evidence="6 9" id="KW-0408">Iron</keyword>
<dbReference type="PRINTS" id="PR00359">
    <property type="entry name" value="BP450"/>
</dbReference>
<dbReference type="InterPro" id="IPR017972">
    <property type="entry name" value="Cyt_P450_CS"/>
</dbReference>
<evidence type="ECO:0000256" key="6">
    <source>
        <dbReference type="ARBA" id="ARBA00023004"/>
    </source>
</evidence>
<evidence type="ECO:0000256" key="2">
    <source>
        <dbReference type="ARBA" id="ARBA00010617"/>
    </source>
</evidence>
<dbReference type="EMBL" id="LDPZ01000013">
    <property type="protein sequence ID" value="KTQ96744.1"/>
    <property type="molecule type" value="Genomic_DNA"/>
</dbReference>
<evidence type="ECO:0000256" key="9">
    <source>
        <dbReference type="RuleBase" id="RU000461"/>
    </source>
</evidence>
<dbReference type="GO" id="GO:0004497">
    <property type="term" value="F:monooxygenase activity"/>
    <property type="evidence" value="ECO:0007669"/>
    <property type="project" value="UniProtKB-KW"/>
</dbReference>
<dbReference type="Gene3D" id="1.10.630.10">
    <property type="entry name" value="Cytochrome P450"/>
    <property type="match status" value="1"/>
</dbReference>
<dbReference type="RefSeq" id="WP_058634273.1">
    <property type="nucleotide sequence ID" value="NZ_LDPZ01000013.1"/>
</dbReference>
<evidence type="ECO:0000256" key="7">
    <source>
        <dbReference type="ARBA" id="ARBA00023033"/>
    </source>
</evidence>
<dbReference type="SUPFAM" id="SSF48264">
    <property type="entry name" value="Cytochrome P450"/>
    <property type="match status" value="1"/>
</dbReference>
<name>A0A175RAQ9_9HYPH</name>
<keyword evidence="5 9" id="KW-0560">Oxidoreductase</keyword>
<keyword evidence="7 9" id="KW-0503">Monooxygenase</keyword>
<dbReference type="GO" id="GO:0016705">
    <property type="term" value="F:oxidoreductase activity, acting on paired donors, with incorporation or reduction of molecular oxygen"/>
    <property type="evidence" value="ECO:0007669"/>
    <property type="project" value="InterPro"/>
</dbReference>
<comment type="caution">
    <text evidence="10">The sequence shown here is derived from an EMBL/GenBank/DDBJ whole genome shotgun (WGS) entry which is preliminary data.</text>
</comment>
<keyword evidence="4 9" id="KW-0479">Metal-binding</keyword>